<organism evidence="1 2">
    <name type="scientific">Bacillus subtilis</name>
    <dbReference type="NCBI Taxonomy" id="1423"/>
    <lineage>
        <taxon>Bacteria</taxon>
        <taxon>Bacillati</taxon>
        <taxon>Bacillota</taxon>
        <taxon>Bacilli</taxon>
        <taxon>Bacillales</taxon>
        <taxon>Bacillaceae</taxon>
        <taxon>Bacillus</taxon>
    </lineage>
</organism>
<protein>
    <submittedName>
        <fullName evidence="1">Uncharacterized protein</fullName>
    </submittedName>
</protein>
<gene>
    <name evidence="1" type="ORF">QL281_22870</name>
</gene>
<proteinExistence type="predicted"/>
<accession>A0AAQ3F026</accession>
<dbReference type="EMBL" id="CP125293">
    <property type="protein sequence ID" value="WHM23803.1"/>
    <property type="molecule type" value="Genomic_DNA"/>
</dbReference>
<evidence type="ECO:0000313" key="2">
    <source>
        <dbReference type="Proteomes" id="UP001229422"/>
    </source>
</evidence>
<keyword evidence="1" id="KW-0614">Plasmid</keyword>
<dbReference type="Proteomes" id="UP001229422">
    <property type="component" value="Plasmid unnamed1"/>
</dbReference>
<reference evidence="1" key="1">
    <citation type="submission" date="2023-05" db="EMBL/GenBank/DDBJ databases">
        <title>Complete genome sequence of Bacillus subtilis SRCM117797 isolated from Soybean paste.</title>
        <authorList>
            <person name="Abraha H.B."/>
            <person name="Kim K.-P."/>
            <person name="Ryu M.-S."/>
            <person name="Jeong D.-Y."/>
        </authorList>
    </citation>
    <scope>NUCLEOTIDE SEQUENCE</scope>
    <source>
        <strain evidence="1">SRCM117797</strain>
        <plasmid evidence="1">unnamed1</plasmid>
    </source>
</reference>
<name>A0AAQ3F026_BACIU</name>
<dbReference type="RefSeq" id="WP_017250230.1">
    <property type="nucleotide sequence ID" value="NZ_CP125293.1"/>
</dbReference>
<dbReference type="AlphaFoldDB" id="A0AAQ3F026"/>
<evidence type="ECO:0000313" key="1">
    <source>
        <dbReference type="EMBL" id="WHM23803.1"/>
    </source>
</evidence>
<geneLocation type="plasmid" evidence="1 2">
    <name>unnamed1</name>
</geneLocation>
<sequence length="57" mass="6627">MSKLLLVMKDFGYDYMQELAKESPDLVDLIILTIHSPEQQKKKVISELTDNIKKSFL</sequence>